<sequence length="443" mass="51130">MKSSVLSSTKNDYTESSQISPFKYLISSFIHSEQPKVFLFNFISNRIIVMTEVVSVPVPSVPLTTVDNIFSITHLFFDQLRRPILLFAGTVIVAWSYNKFWVNRKFYPSMQLMQGKTVLITGGSTGVGYETAKDLLRRGARVIITSDDLYEGRQAIRKLHAETECDEKNLRLLECDLCSLDSVRQFAELFNNEEARLDVLVCNSSLMWSTYVVTKHGFNTIIQANYLSHFLLTNLLLNKLKQCRPSRIINISSGAHQIVQDINWFDALTQFKNNHLYGAYITSKVFQILSTYKLKRDLLASEGVNAFAVNPGWVWTSNRLSLIRAFGFYSFMIIYPILRLLKIAFAVKYKTGARTTIYCAVEPTLEQSNYLYFDRCIPDRPSWLCTDDQYADQLWKISCEASNVFCMFIQAIIRIVILAIKINIYFRSQNENLLTYTKRKLQW</sequence>
<dbReference type="EMBL" id="CAJNOJ010000038">
    <property type="protein sequence ID" value="CAF0921217.1"/>
    <property type="molecule type" value="Genomic_DNA"/>
</dbReference>
<dbReference type="Gene3D" id="3.40.50.720">
    <property type="entry name" value="NAD(P)-binding Rossmann-like Domain"/>
    <property type="match status" value="1"/>
</dbReference>
<dbReference type="GO" id="GO:0016491">
    <property type="term" value="F:oxidoreductase activity"/>
    <property type="evidence" value="ECO:0007669"/>
    <property type="project" value="UniProtKB-KW"/>
</dbReference>
<dbReference type="Pfam" id="PF00106">
    <property type="entry name" value="adh_short"/>
    <property type="match status" value="1"/>
</dbReference>
<feature type="transmembrane region" description="Helical" evidence="2">
    <location>
        <begin position="322"/>
        <end position="341"/>
    </location>
</feature>
<dbReference type="InterPro" id="IPR002347">
    <property type="entry name" value="SDR_fam"/>
</dbReference>
<dbReference type="PRINTS" id="PR00081">
    <property type="entry name" value="GDHRDH"/>
</dbReference>
<feature type="transmembrane region" description="Helical" evidence="2">
    <location>
        <begin position="404"/>
        <end position="426"/>
    </location>
</feature>
<reference evidence="3" key="1">
    <citation type="submission" date="2021-02" db="EMBL/GenBank/DDBJ databases">
        <authorList>
            <person name="Nowell W R."/>
        </authorList>
    </citation>
    <scope>NUCLEOTIDE SEQUENCE</scope>
</reference>
<dbReference type="Proteomes" id="UP000663852">
    <property type="component" value="Unassembled WGS sequence"/>
</dbReference>
<dbReference type="AlphaFoldDB" id="A0A814B068"/>
<evidence type="ECO:0000313" key="4">
    <source>
        <dbReference type="Proteomes" id="UP000663852"/>
    </source>
</evidence>
<evidence type="ECO:0000256" key="1">
    <source>
        <dbReference type="ARBA" id="ARBA00023002"/>
    </source>
</evidence>
<keyword evidence="2" id="KW-1133">Transmembrane helix</keyword>
<keyword evidence="1" id="KW-0560">Oxidoreductase</keyword>
<proteinExistence type="predicted"/>
<keyword evidence="2" id="KW-0812">Transmembrane</keyword>
<name>A0A814B068_ADIRI</name>
<dbReference type="SUPFAM" id="SSF51735">
    <property type="entry name" value="NAD(P)-binding Rossmann-fold domains"/>
    <property type="match status" value="1"/>
</dbReference>
<dbReference type="OrthoDB" id="191139at2759"/>
<accession>A0A814B068</accession>
<evidence type="ECO:0000256" key="2">
    <source>
        <dbReference type="SAM" id="Phobius"/>
    </source>
</evidence>
<organism evidence="3 4">
    <name type="scientific">Adineta ricciae</name>
    <name type="common">Rotifer</name>
    <dbReference type="NCBI Taxonomy" id="249248"/>
    <lineage>
        <taxon>Eukaryota</taxon>
        <taxon>Metazoa</taxon>
        <taxon>Spiralia</taxon>
        <taxon>Gnathifera</taxon>
        <taxon>Rotifera</taxon>
        <taxon>Eurotatoria</taxon>
        <taxon>Bdelloidea</taxon>
        <taxon>Adinetida</taxon>
        <taxon>Adinetidae</taxon>
        <taxon>Adineta</taxon>
    </lineage>
</organism>
<dbReference type="PANTHER" id="PTHR43157">
    <property type="entry name" value="PHOSPHATIDYLINOSITOL-GLYCAN BIOSYNTHESIS CLASS F PROTEIN-RELATED"/>
    <property type="match status" value="1"/>
</dbReference>
<comment type="caution">
    <text evidence="3">The sequence shown here is derived from an EMBL/GenBank/DDBJ whole genome shotgun (WGS) entry which is preliminary data.</text>
</comment>
<evidence type="ECO:0000313" key="3">
    <source>
        <dbReference type="EMBL" id="CAF0921217.1"/>
    </source>
</evidence>
<gene>
    <name evidence="3" type="ORF">EDS130_LOCUS10778</name>
</gene>
<protein>
    <submittedName>
        <fullName evidence="3">Uncharacterized protein</fullName>
    </submittedName>
</protein>
<dbReference type="PANTHER" id="PTHR43157:SF31">
    <property type="entry name" value="PHOSPHATIDYLINOSITOL-GLYCAN BIOSYNTHESIS CLASS F PROTEIN"/>
    <property type="match status" value="1"/>
</dbReference>
<keyword evidence="2" id="KW-0472">Membrane</keyword>
<dbReference type="InterPro" id="IPR036291">
    <property type="entry name" value="NAD(P)-bd_dom_sf"/>
</dbReference>